<evidence type="ECO:0000256" key="1">
    <source>
        <dbReference type="SAM" id="MobiDB-lite"/>
    </source>
</evidence>
<dbReference type="Proteomes" id="UP001295740">
    <property type="component" value="Unassembled WGS sequence"/>
</dbReference>
<dbReference type="AlphaFoldDB" id="A0AAI8YIE8"/>
<evidence type="ECO:0000313" key="3">
    <source>
        <dbReference type="Proteomes" id="UP001295740"/>
    </source>
</evidence>
<feature type="compositionally biased region" description="Low complexity" evidence="1">
    <location>
        <begin position="275"/>
        <end position="317"/>
    </location>
</feature>
<accession>A0AAI8YIE8</accession>
<gene>
    <name evidence="2" type="ORF">KHLLAP_LOCUS6483</name>
</gene>
<feature type="region of interest" description="Disordered" evidence="1">
    <location>
        <begin position="343"/>
        <end position="398"/>
    </location>
</feature>
<feature type="compositionally biased region" description="Basic and acidic residues" evidence="1">
    <location>
        <begin position="360"/>
        <end position="379"/>
    </location>
</feature>
<reference evidence="2" key="1">
    <citation type="submission" date="2023-10" db="EMBL/GenBank/DDBJ databases">
        <authorList>
            <person name="Hackl T."/>
        </authorList>
    </citation>
    <scope>NUCLEOTIDE SEQUENCE</scope>
</reference>
<proteinExistence type="predicted"/>
<evidence type="ECO:0000313" key="2">
    <source>
        <dbReference type="EMBL" id="CAJ2506015.1"/>
    </source>
</evidence>
<dbReference type="EMBL" id="CAUWAG010000008">
    <property type="protein sequence ID" value="CAJ2506015.1"/>
    <property type="molecule type" value="Genomic_DNA"/>
</dbReference>
<protein>
    <submittedName>
        <fullName evidence="2">Uu.00g001450.m01.CDS01</fullName>
    </submittedName>
</protein>
<sequence length="689" mass="76645">MESHFVVDSSGQDQLLVKELDYDVIVRHDQQRPTRRTAAMQISLEKVKQFIDKDPSDTKTEAHALVIRDESIAAVKLWMDVFHHGTPDADSKLDIRDVWRVIHFGQRYLKARKTGLELDRESREYKIQPPKDMSILRSWFEKWVQDWFLHNKSSADDMTNEEMLQMLTPAYWFDCPEIIHAITRMLAYKTVFNLENKNPTKVRDAYMKGVPYPILSQIQAAQSSLRKRIQENLTCIPKQNVTCDEEECMKVFQFSFIKALVKKFHLVVVEIGTTANSTTPNGTATNGTTPNGTTPNGTTPNGTTPNGTTPNIRTPNGAAMIGATTANDTTSLDGTVTDGTTMYDTTSIHSSANGTAAHGGGRDSHEADDQREGGTEHVVARPTASNDPTPNAPQERPRYASHICSDCKGKETGEQDSTSYNLALVVSRTVADIHSRFQGLCLDCMHKFKEGGGDWDYWRHNKIQQWDKGCRIRHGQPSWYFSFMGRVDETRSEDTPSEMMEKLRLNGASNGSWSALVYQDKMLPRVSKYAIYRLVRTPRRVRPSQADSAQVLGIAVSIAVDLAIAKASANSPSPSRWLEWRALSMSTLELLACEEGGPMAGVRGDLVLQPTGSGALTTGSTLRGPYSEVLVCSWKGPDARLFLDEGVVAGFELPRMDMDESIALELRGWAGPLESLLLTAMLCIGETDD</sequence>
<feature type="region of interest" description="Disordered" evidence="1">
    <location>
        <begin position="275"/>
        <end position="318"/>
    </location>
</feature>
<name>A0AAI8YIE8_9PEZI</name>
<organism evidence="2 3">
    <name type="scientific">Anthostomella pinea</name>
    <dbReference type="NCBI Taxonomy" id="933095"/>
    <lineage>
        <taxon>Eukaryota</taxon>
        <taxon>Fungi</taxon>
        <taxon>Dikarya</taxon>
        <taxon>Ascomycota</taxon>
        <taxon>Pezizomycotina</taxon>
        <taxon>Sordariomycetes</taxon>
        <taxon>Xylariomycetidae</taxon>
        <taxon>Xylariales</taxon>
        <taxon>Xylariaceae</taxon>
        <taxon>Anthostomella</taxon>
    </lineage>
</organism>
<comment type="caution">
    <text evidence="2">The sequence shown here is derived from an EMBL/GenBank/DDBJ whole genome shotgun (WGS) entry which is preliminary data.</text>
</comment>
<keyword evidence="3" id="KW-1185">Reference proteome</keyword>